<feature type="domain" description="TRPM SLOG" evidence="8">
    <location>
        <begin position="51"/>
        <end position="156"/>
    </location>
</feature>
<keyword evidence="12" id="KW-1185">Reference proteome</keyword>
<keyword evidence="5" id="KW-0406">Ion transport</keyword>
<evidence type="ECO:0000313" key="10">
    <source>
        <dbReference type="EMBL" id="KAL5104929.1"/>
    </source>
</evidence>
<dbReference type="InterPro" id="IPR057366">
    <property type="entry name" value="TRPM-like"/>
</dbReference>
<evidence type="ECO:0000256" key="3">
    <source>
        <dbReference type="ARBA" id="ARBA00022692"/>
    </source>
</evidence>
<reference evidence="11 12" key="1">
    <citation type="journal article" date="2022" name="Front. Cell. Infect. Microbiol.">
        <title>The Genomes of Two Strains of Taenia crassiceps the Animal Model for the Study of Human Cysticercosis.</title>
        <authorList>
            <person name="Bobes R.J."/>
            <person name="Estrada K."/>
            <person name="Rios-Valencia D.G."/>
            <person name="Calderon-Gallegos A."/>
            <person name="de la Torre P."/>
            <person name="Carrero J.C."/>
            <person name="Sanchez-Flores A."/>
            <person name="Laclette J.P."/>
        </authorList>
    </citation>
    <scope>NUCLEOTIDE SEQUENCE [LARGE SCALE GENOMIC DNA]</scope>
    <source>
        <strain evidence="11">WFUcys</strain>
    </source>
</reference>
<dbReference type="Pfam" id="PF25508">
    <property type="entry name" value="TRPM2"/>
    <property type="match status" value="1"/>
</dbReference>
<evidence type="ECO:0000256" key="5">
    <source>
        <dbReference type="ARBA" id="ARBA00023065"/>
    </source>
</evidence>
<evidence type="ECO:0000256" key="6">
    <source>
        <dbReference type="ARBA" id="ARBA00023136"/>
    </source>
</evidence>
<dbReference type="PANTHER" id="PTHR13800:SF12">
    <property type="entry name" value="TRANSIENT RECEPTOR POTENTIAL CATION CHANNEL SUBFAMILY M MEMBER-LIKE 2"/>
    <property type="match status" value="1"/>
</dbReference>
<evidence type="ECO:0000256" key="2">
    <source>
        <dbReference type="ARBA" id="ARBA00022448"/>
    </source>
</evidence>
<reference evidence="11" key="2">
    <citation type="submission" date="2024-12" db="EMBL/GenBank/DDBJ databases">
        <authorList>
            <person name="Estrada K."/>
            <person name="Bobes R.J."/>
            <person name="Sanchez-Flores A."/>
            <person name="Laclette J.P."/>
        </authorList>
    </citation>
    <scope>NUCLEOTIDE SEQUENCE</scope>
    <source>
        <strain evidence="11">WFUcys</strain>
        <tissue evidence="11">Peritoneal cavity of infected mice</tissue>
    </source>
</reference>
<proteinExistence type="predicted"/>
<comment type="caution">
    <text evidence="11">The sequence shown here is derived from an EMBL/GenBank/DDBJ whole genome shotgun (WGS) entry which is preliminary data.</text>
</comment>
<evidence type="ECO:0000256" key="1">
    <source>
        <dbReference type="ARBA" id="ARBA00004141"/>
    </source>
</evidence>
<evidence type="ECO:0000313" key="11">
    <source>
        <dbReference type="EMBL" id="KAL5105004.1"/>
    </source>
</evidence>
<protein>
    <submittedName>
        <fullName evidence="11">Transient receptor potential cation channel subfamily M member 2</fullName>
    </submittedName>
</protein>
<keyword evidence="11" id="KW-0675">Receptor</keyword>
<dbReference type="Proteomes" id="UP001651158">
    <property type="component" value="Unassembled WGS sequence"/>
</dbReference>
<dbReference type="PANTHER" id="PTHR13800">
    <property type="entry name" value="TRANSIENT RECEPTOR POTENTIAL CATION CHANNEL, SUBFAMILY M, MEMBER 6"/>
    <property type="match status" value="1"/>
</dbReference>
<keyword evidence="6" id="KW-0472">Membrane</keyword>
<dbReference type="InterPro" id="IPR041491">
    <property type="entry name" value="TRPM_SLOG"/>
</dbReference>
<sequence>MLLPRAQDLHKSAEFVRLSNDDDPANVSRRKLVSLLPTEAYYSKYSIGYAISQDKATSLNKSHTHYLFVDDGFRNSSQYSAAWRFRKELERLMGTPRRDGGCGVPVVRIIVGGDFDTLEQAAESTQAGIPIVVCAGTGKAADILDRALRFWSSKKSSKGFPPSQVAELQEMLAVLLGDDKANQRDAKWTVDHGIELLETIMQVALKFGRIDVVKEKILPDGAGRLRSSSKRYQLNRLMTAALLDDRREFAEYLMEQELVEMSTYLDVITLTCLYNGIEDASSMQRCLTRFNVRVEESQPGLMHAALLATTASIFAIETETSGAANTMLEMLIHRKQEKAEGDLINLHTVKRLLRKLLGSFTHPLYQAVTPFNRRVLFPNPLQARLRSIRPCN</sequence>
<evidence type="ECO:0000259" key="8">
    <source>
        <dbReference type="Pfam" id="PF18139"/>
    </source>
</evidence>
<evidence type="ECO:0000313" key="12">
    <source>
        <dbReference type="Proteomes" id="UP001651158"/>
    </source>
</evidence>
<evidence type="ECO:0000259" key="9">
    <source>
        <dbReference type="Pfam" id="PF25508"/>
    </source>
</evidence>
<evidence type="ECO:0000256" key="4">
    <source>
        <dbReference type="ARBA" id="ARBA00022989"/>
    </source>
</evidence>
<feature type="domain" description="TRPM-like" evidence="9">
    <location>
        <begin position="229"/>
        <end position="332"/>
    </location>
</feature>
<accession>A0ABR4Q5V6</accession>
<dbReference type="EMBL" id="JAKROA010000010">
    <property type="protein sequence ID" value="KAL5105004.1"/>
    <property type="molecule type" value="Genomic_DNA"/>
</dbReference>
<evidence type="ECO:0000256" key="7">
    <source>
        <dbReference type="ARBA" id="ARBA00023303"/>
    </source>
</evidence>
<dbReference type="EMBL" id="JAKROA010000010">
    <property type="protein sequence ID" value="KAL5104929.1"/>
    <property type="molecule type" value="Genomic_DNA"/>
</dbReference>
<organism evidence="11 12">
    <name type="scientific">Taenia crassiceps</name>
    <dbReference type="NCBI Taxonomy" id="6207"/>
    <lineage>
        <taxon>Eukaryota</taxon>
        <taxon>Metazoa</taxon>
        <taxon>Spiralia</taxon>
        <taxon>Lophotrochozoa</taxon>
        <taxon>Platyhelminthes</taxon>
        <taxon>Cestoda</taxon>
        <taxon>Eucestoda</taxon>
        <taxon>Cyclophyllidea</taxon>
        <taxon>Taeniidae</taxon>
        <taxon>Taenia</taxon>
    </lineage>
</organism>
<keyword evidence="3" id="KW-0812">Transmembrane</keyword>
<name>A0ABR4Q5V6_9CEST</name>
<dbReference type="Pfam" id="PF18139">
    <property type="entry name" value="LSDAT_euk"/>
    <property type="match status" value="1"/>
</dbReference>
<dbReference type="InterPro" id="IPR050927">
    <property type="entry name" value="TRPM"/>
</dbReference>
<gene>
    <name evidence="10" type="ORF">TcWFU_004661</name>
    <name evidence="11" type="ORF">TcWFU_008316</name>
</gene>
<keyword evidence="4" id="KW-1133">Transmembrane helix</keyword>
<keyword evidence="7" id="KW-0407">Ion channel</keyword>
<comment type="subcellular location">
    <subcellularLocation>
        <location evidence="1">Membrane</location>
        <topology evidence="1">Multi-pass membrane protein</topology>
    </subcellularLocation>
</comment>
<keyword evidence="2" id="KW-0813">Transport</keyword>